<dbReference type="AlphaFoldDB" id="A0A3B1IDK2"/>
<name>A0A3B1IDK2_ASTMX</name>
<reference evidence="3" key="3">
    <citation type="submission" date="2025-08" db="UniProtKB">
        <authorList>
            <consortium name="Ensembl"/>
        </authorList>
    </citation>
    <scope>IDENTIFICATION</scope>
</reference>
<keyword evidence="1" id="KW-0808">Transferase</keyword>
<keyword evidence="1" id="KW-0012">Acyltransferase</keyword>
<evidence type="ECO:0000313" key="3">
    <source>
        <dbReference type="Ensembl" id="ENSAMXP00000028003.1"/>
    </source>
</evidence>
<dbReference type="Pfam" id="PF08445">
    <property type="entry name" value="FR47"/>
    <property type="match status" value="1"/>
</dbReference>
<dbReference type="Proteomes" id="UP000018467">
    <property type="component" value="Unassembled WGS sequence"/>
</dbReference>
<dbReference type="InterPro" id="IPR010313">
    <property type="entry name" value="Glycine_N-acyltransferase"/>
</dbReference>
<dbReference type="EC" id="2.3.1.-" evidence="1"/>
<comment type="similarity">
    <text evidence="1">Belongs to the glycine N-acyltransferase family.</text>
</comment>
<reference evidence="4" key="2">
    <citation type="journal article" date="2014" name="Nat. Commun.">
        <title>The cavefish genome reveals candidate genes for eye loss.</title>
        <authorList>
            <person name="McGaugh S.E."/>
            <person name="Gross J.B."/>
            <person name="Aken B."/>
            <person name="Blin M."/>
            <person name="Borowsky R."/>
            <person name="Chalopin D."/>
            <person name="Hinaux H."/>
            <person name="Jeffery W.R."/>
            <person name="Keene A."/>
            <person name="Ma L."/>
            <person name="Minx P."/>
            <person name="Murphy D."/>
            <person name="O'Quin K.E."/>
            <person name="Retaux S."/>
            <person name="Rohner N."/>
            <person name="Searle S.M."/>
            <person name="Stahl B.A."/>
            <person name="Tabin C."/>
            <person name="Volff J.N."/>
            <person name="Yoshizawa M."/>
            <person name="Warren W.C."/>
        </authorList>
    </citation>
    <scope>NUCLEOTIDE SEQUENCE [LARGE SCALE GENOMIC DNA]</scope>
    <source>
        <strain evidence="4">female</strain>
    </source>
</reference>
<proteinExistence type="inferred from homology"/>
<protein>
    <recommendedName>
        <fullName evidence="1">Glycine N-acyltransferase-like protein</fullName>
        <ecNumber evidence="1">2.3.1.-</ecNumber>
    </recommendedName>
</protein>
<evidence type="ECO:0000313" key="4">
    <source>
        <dbReference type="Proteomes" id="UP000018467"/>
    </source>
</evidence>
<dbReference type="InterPro" id="IPR013653">
    <property type="entry name" value="GCN5-like_dom"/>
</dbReference>
<organism evidence="3 4">
    <name type="scientific">Astyanax mexicanus</name>
    <name type="common">Blind cave fish</name>
    <name type="synonym">Astyanax fasciatus mexicanus</name>
    <dbReference type="NCBI Taxonomy" id="7994"/>
    <lineage>
        <taxon>Eukaryota</taxon>
        <taxon>Metazoa</taxon>
        <taxon>Chordata</taxon>
        <taxon>Craniata</taxon>
        <taxon>Vertebrata</taxon>
        <taxon>Euteleostomi</taxon>
        <taxon>Actinopterygii</taxon>
        <taxon>Neopterygii</taxon>
        <taxon>Teleostei</taxon>
        <taxon>Ostariophysi</taxon>
        <taxon>Characiformes</taxon>
        <taxon>Characoidei</taxon>
        <taxon>Acestrorhamphidae</taxon>
        <taxon>Acestrorhamphinae</taxon>
        <taxon>Astyanax</taxon>
    </lineage>
</organism>
<dbReference type="InParanoid" id="A0A3B1IDK2"/>
<evidence type="ECO:0000259" key="2">
    <source>
        <dbReference type="PROSITE" id="PS51186"/>
    </source>
</evidence>
<dbReference type="Bgee" id="ENSAMXG00000037950">
    <property type="expression patterns" value="Expressed in intestine and 10 other cell types or tissues"/>
</dbReference>
<dbReference type="Pfam" id="PF06021">
    <property type="entry name" value="Gly_acyl_tr_N"/>
    <property type="match status" value="1"/>
</dbReference>
<sequence length="277" mass="32045">MKLLSSEELREVEKTLRGYLPKSQQVYGFVFLINRVEADRIDVFVDRWPEFRVLLVRPVKQEENDFYKGISIFTTDEASLKNKLLQTDILDWTQYNCLSFDIGHAETVKAVAAQKGVPETQLSMCHMMILQNPSKLQTNRLSVQLSSLQEAHVDLVNRTWKFNSGKYSERLIRNMVRSYPSCCVLGSDGQPVAWILTYSYCAMGMLYTLPEHRGRGYARALISAMAQKLLSEGYPVYCYIEEENTLSYRLFQSLGFSEDPSYRVTWYSFNEALLSLR</sequence>
<dbReference type="STRING" id="7994.ENSAMXP00000028003"/>
<dbReference type="InterPro" id="IPR000182">
    <property type="entry name" value="GNAT_dom"/>
</dbReference>
<evidence type="ECO:0000256" key="1">
    <source>
        <dbReference type="RuleBase" id="RU368002"/>
    </source>
</evidence>
<dbReference type="Gene3D" id="3.40.630.30">
    <property type="match status" value="1"/>
</dbReference>
<dbReference type="InterPro" id="IPR016181">
    <property type="entry name" value="Acyl_CoA_acyltransferase"/>
</dbReference>
<keyword evidence="4" id="KW-1185">Reference proteome</keyword>
<dbReference type="CDD" id="cd04301">
    <property type="entry name" value="NAT_SF"/>
    <property type="match status" value="1"/>
</dbReference>
<dbReference type="GeneTree" id="ENSGT00950000183133"/>
<dbReference type="SUPFAM" id="SSF55729">
    <property type="entry name" value="Acyl-CoA N-acyltransferases (Nat)"/>
    <property type="match status" value="1"/>
</dbReference>
<feature type="domain" description="N-acetyltransferase" evidence="2">
    <location>
        <begin position="143"/>
        <end position="277"/>
    </location>
</feature>
<dbReference type="InterPro" id="IPR015938">
    <property type="entry name" value="Glycine_N-acyltransferase_N"/>
</dbReference>
<accession>A0A3B1IDK2</accession>
<dbReference type="GO" id="GO:0047961">
    <property type="term" value="F:glycine N-acyltransferase activity"/>
    <property type="evidence" value="ECO:0007669"/>
    <property type="project" value="InterPro"/>
</dbReference>
<reference evidence="3" key="4">
    <citation type="submission" date="2025-09" db="UniProtKB">
        <authorList>
            <consortium name="Ensembl"/>
        </authorList>
    </citation>
    <scope>IDENTIFICATION</scope>
</reference>
<dbReference type="PANTHER" id="PTHR15298:SF15">
    <property type="entry name" value="GLYCINE N-ACYLTRANSFERASE-LIKE PROTEIN"/>
    <property type="match status" value="1"/>
</dbReference>
<dbReference type="Ensembl" id="ENSAMXT00000057166.1">
    <property type="protein sequence ID" value="ENSAMXP00000028003.1"/>
    <property type="gene ID" value="ENSAMXG00000037950.1"/>
</dbReference>
<reference evidence="4" key="1">
    <citation type="submission" date="2013-03" db="EMBL/GenBank/DDBJ databases">
        <authorList>
            <person name="Jeffery W."/>
            <person name="Warren W."/>
            <person name="Wilson R.K."/>
        </authorList>
    </citation>
    <scope>NUCLEOTIDE SEQUENCE</scope>
    <source>
        <strain evidence="4">female</strain>
    </source>
</reference>
<dbReference type="PANTHER" id="PTHR15298">
    <property type="entry name" value="L-COA N-ACYLTRANSFERASE-RELATED"/>
    <property type="match status" value="1"/>
</dbReference>
<dbReference type="GO" id="GO:0005739">
    <property type="term" value="C:mitochondrion"/>
    <property type="evidence" value="ECO:0007669"/>
    <property type="project" value="InterPro"/>
</dbReference>
<dbReference type="PROSITE" id="PS51186">
    <property type="entry name" value="GNAT"/>
    <property type="match status" value="1"/>
</dbReference>